<feature type="compositionally biased region" description="Basic and acidic residues" evidence="1">
    <location>
        <begin position="28"/>
        <end position="41"/>
    </location>
</feature>
<dbReference type="Proteomes" id="UP000887563">
    <property type="component" value="Unplaced"/>
</dbReference>
<accession>A0A914MJJ8</accession>
<evidence type="ECO:0000313" key="2">
    <source>
        <dbReference type="Proteomes" id="UP000887563"/>
    </source>
</evidence>
<name>A0A914MJJ8_MELIC</name>
<reference evidence="3" key="1">
    <citation type="submission" date="2022-11" db="UniProtKB">
        <authorList>
            <consortium name="WormBaseParasite"/>
        </authorList>
    </citation>
    <scope>IDENTIFICATION</scope>
</reference>
<evidence type="ECO:0000256" key="1">
    <source>
        <dbReference type="SAM" id="MobiDB-lite"/>
    </source>
</evidence>
<organism evidence="2 3">
    <name type="scientific">Meloidogyne incognita</name>
    <name type="common">Southern root-knot nematode worm</name>
    <name type="synonym">Oxyuris incognita</name>
    <dbReference type="NCBI Taxonomy" id="6306"/>
    <lineage>
        <taxon>Eukaryota</taxon>
        <taxon>Metazoa</taxon>
        <taxon>Ecdysozoa</taxon>
        <taxon>Nematoda</taxon>
        <taxon>Chromadorea</taxon>
        <taxon>Rhabditida</taxon>
        <taxon>Tylenchina</taxon>
        <taxon>Tylenchomorpha</taxon>
        <taxon>Tylenchoidea</taxon>
        <taxon>Meloidogynidae</taxon>
        <taxon>Meloidogyninae</taxon>
        <taxon>Meloidogyne</taxon>
        <taxon>Meloidogyne incognita group</taxon>
    </lineage>
</organism>
<sequence>MTDTKNTPKDESVSRSFDRWRKEQLLKKESKISKMKNKSDCEGISTMQADSTSGF</sequence>
<protein>
    <submittedName>
        <fullName evidence="3">Uncharacterized protein</fullName>
    </submittedName>
</protein>
<proteinExistence type="predicted"/>
<evidence type="ECO:0000313" key="3">
    <source>
        <dbReference type="WBParaSite" id="Minc3s01845g26699"/>
    </source>
</evidence>
<dbReference type="AlphaFoldDB" id="A0A914MJJ8"/>
<dbReference type="WBParaSite" id="Minc3s01845g26699">
    <property type="protein sequence ID" value="Minc3s01845g26699"/>
    <property type="gene ID" value="Minc3s01845g26699"/>
</dbReference>
<keyword evidence="2" id="KW-1185">Reference proteome</keyword>
<feature type="region of interest" description="Disordered" evidence="1">
    <location>
        <begin position="28"/>
        <end position="55"/>
    </location>
</feature>
<feature type="compositionally biased region" description="Polar residues" evidence="1">
    <location>
        <begin position="45"/>
        <end position="55"/>
    </location>
</feature>
<feature type="region of interest" description="Disordered" evidence="1">
    <location>
        <begin position="1"/>
        <end position="20"/>
    </location>
</feature>